<proteinExistence type="predicted"/>
<name>A0A9P5PQW7_9AGAR</name>
<dbReference type="Gene3D" id="3.80.10.10">
    <property type="entry name" value="Ribonuclease Inhibitor"/>
    <property type="match status" value="1"/>
</dbReference>
<dbReference type="AlphaFoldDB" id="A0A9P5PQW7"/>
<reference evidence="1" key="1">
    <citation type="submission" date="2020-11" db="EMBL/GenBank/DDBJ databases">
        <authorList>
            <consortium name="DOE Joint Genome Institute"/>
            <person name="Ahrendt S."/>
            <person name="Riley R."/>
            <person name="Andreopoulos W."/>
            <person name="Labutti K."/>
            <person name="Pangilinan J."/>
            <person name="Ruiz-Duenas F.J."/>
            <person name="Barrasa J.M."/>
            <person name="Sanchez-Garcia M."/>
            <person name="Camarero S."/>
            <person name="Miyauchi S."/>
            <person name="Serrano A."/>
            <person name="Linde D."/>
            <person name="Babiker R."/>
            <person name="Drula E."/>
            <person name="Ayuso-Fernandez I."/>
            <person name="Pacheco R."/>
            <person name="Padilla G."/>
            <person name="Ferreira P."/>
            <person name="Barriuso J."/>
            <person name="Kellner H."/>
            <person name="Castanera R."/>
            <person name="Alfaro M."/>
            <person name="Ramirez L."/>
            <person name="Pisabarro A.G."/>
            <person name="Kuo A."/>
            <person name="Tritt A."/>
            <person name="Lipzen A."/>
            <person name="He G."/>
            <person name="Yan M."/>
            <person name="Ng V."/>
            <person name="Cullen D."/>
            <person name="Martin F."/>
            <person name="Rosso M.-N."/>
            <person name="Henrissat B."/>
            <person name="Hibbett D."/>
            <person name="Martinez A.T."/>
            <person name="Grigoriev I.V."/>
        </authorList>
    </citation>
    <scope>NUCLEOTIDE SEQUENCE</scope>
    <source>
        <strain evidence="1">AH 40177</strain>
    </source>
</reference>
<gene>
    <name evidence="1" type="ORF">BDP27DRAFT_1328564</name>
</gene>
<sequence length="469" mass="53555">MTSWVSPVQTVPNEILEAIFDDCCDTNLFKVTGVRSMAFLRDKPALTLSSVCSRWRSVGLSLSSIWSRISLKYYDDDLPLVENRLATILTIFISRSRQQPLSINIYLDDYEFKSSAPETYQLLSMLCKEYQRWSSFTFRSESWTVHNLFNIGFTLANLDVFLNLVDLDLPPALTGTNLDFFTRRAPKLRRLNLDSDWTGYETLEIPSAFPLAQLTHLRLDITSSVVWETLQKQVLSETALLSLDTEDVDWIGRNLESITSTTCSSIELLNVRHYWNDTSGSIFPFLNLPSLKTLRLDCGQDSLKRDHWWRNFDPFMAFVKRSSFPLTTLYIECLALSDSNLVYLLHHIPTLMDLTFNDTKGVRHLSPITKQFIESLHAHRTSSLRQQTAPLIPRLRYLTLATGATSFDDEAVVDMVTSRWAPDGSDVNVDCLRSFTITFHARTKVPCAYETLNNIEKAGMRIAVLVGQV</sequence>
<protein>
    <recommendedName>
        <fullName evidence="3">F-box domain-containing protein</fullName>
    </recommendedName>
</protein>
<evidence type="ECO:0000313" key="2">
    <source>
        <dbReference type="Proteomes" id="UP000772434"/>
    </source>
</evidence>
<dbReference type="SUPFAM" id="SSF52047">
    <property type="entry name" value="RNI-like"/>
    <property type="match status" value="1"/>
</dbReference>
<dbReference type="EMBL" id="JADNRY010000071">
    <property type="protein sequence ID" value="KAF9067552.1"/>
    <property type="molecule type" value="Genomic_DNA"/>
</dbReference>
<dbReference type="OrthoDB" id="3365698at2759"/>
<evidence type="ECO:0008006" key="3">
    <source>
        <dbReference type="Google" id="ProtNLM"/>
    </source>
</evidence>
<dbReference type="InterPro" id="IPR032675">
    <property type="entry name" value="LRR_dom_sf"/>
</dbReference>
<comment type="caution">
    <text evidence="1">The sequence shown here is derived from an EMBL/GenBank/DDBJ whole genome shotgun (WGS) entry which is preliminary data.</text>
</comment>
<dbReference type="Proteomes" id="UP000772434">
    <property type="component" value="Unassembled WGS sequence"/>
</dbReference>
<accession>A0A9P5PQW7</accession>
<keyword evidence="2" id="KW-1185">Reference proteome</keyword>
<evidence type="ECO:0000313" key="1">
    <source>
        <dbReference type="EMBL" id="KAF9067552.1"/>
    </source>
</evidence>
<organism evidence="1 2">
    <name type="scientific">Rhodocollybia butyracea</name>
    <dbReference type="NCBI Taxonomy" id="206335"/>
    <lineage>
        <taxon>Eukaryota</taxon>
        <taxon>Fungi</taxon>
        <taxon>Dikarya</taxon>
        <taxon>Basidiomycota</taxon>
        <taxon>Agaricomycotina</taxon>
        <taxon>Agaricomycetes</taxon>
        <taxon>Agaricomycetidae</taxon>
        <taxon>Agaricales</taxon>
        <taxon>Marasmiineae</taxon>
        <taxon>Omphalotaceae</taxon>
        <taxon>Rhodocollybia</taxon>
    </lineage>
</organism>